<evidence type="ECO:0000313" key="1">
    <source>
        <dbReference type="EMBL" id="PPS03398.1"/>
    </source>
</evidence>
<dbReference type="AlphaFoldDB" id="A0A2P5XJ75"/>
<name>A0A2P5XJ75_GOSBA</name>
<evidence type="ECO:0000313" key="2">
    <source>
        <dbReference type="Proteomes" id="UP000239757"/>
    </source>
</evidence>
<gene>
    <name evidence="1" type="ORF">GOBAR_AA17258</name>
</gene>
<dbReference type="Proteomes" id="UP000239757">
    <property type="component" value="Unassembled WGS sequence"/>
</dbReference>
<protein>
    <submittedName>
        <fullName evidence="1">Uncharacterized protein</fullName>
    </submittedName>
</protein>
<accession>A0A2P5XJ75</accession>
<dbReference type="EMBL" id="KZ664757">
    <property type="protein sequence ID" value="PPS03398.1"/>
    <property type="molecule type" value="Genomic_DNA"/>
</dbReference>
<organism evidence="1 2">
    <name type="scientific">Gossypium barbadense</name>
    <name type="common">Sea Island cotton</name>
    <name type="synonym">Hibiscus barbadensis</name>
    <dbReference type="NCBI Taxonomy" id="3634"/>
    <lineage>
        <taxon>Eukaryota</taxon>
        <taxon>Viridiplantae</taxon>
        <taxon>Streptophyta</taxon>
        <taxon>Embryophyta</taxon>
        <taxon>Tracheophyta</taxon>
        <taxon>Spermatophyta</taxon>
        <taxon>Magnoliopsida</taxon>
        <taxon>eudicotyledons</taxon>
        <taxon>Gunneridae</taxon>
        <taxon>Pentapetalae</taxon>
        <taxon>rosids</taxon>
        <taxon>malvids</taxon>
        <taxon>Malvales</taxon>
        <taxon>Malvaceae</taxon>
        <taxon>Malvoideae</taxon>
        <taxon>Gossypium</taxon>
    </lineage>
</organism>
<sequence length="96" mass="10666">MDCKGKDPCKDAYQGAMGNCALIKDSMDGGATLQNMQFGRLKELLLFGLRMGLRKKYKSGKQELNETTNEPWKQEKLVVVTGTGDLYQNVIGNGNY</sequence>
<proteinExistence type="predicted"/>
<reference evidence="1 2" key="1">
    <citation type="submission" date="2015-01" db="EMBL/GenBank/DDBJ databases">
        <title>Genome of allotetraploid Gossypium barbadense reveals genomic plasticity and fiber elongation in cotton evolution.</title>
        <authorList>
            <person name="Chen X."/>
            <person name="Liu X."/>
            <person name="Zhao B."/>
            <person name="Zheng H."/>
            <person name="Hu Y."/>
            <person name="Lu G."/>
            <person name="Yang C."/>
            <person name="Chen J."/>
            <person name="Shan C."/>
            <person name="Zhang L."/>
            <person name="Zhou Y."/>
            <person name="Wang L."/>
            <person name="Guo W."/>
            <person name="Bai Y."/>
            <person name="Ruan J."/>
            <person name="Shangguan X."/>
            <person name="Mao Y."/>
            <person name="Jiang J."/>
            <person name="Zhu Y."/>
            <person name="Lei J."/>
            <person name="Kang H."/>
            <person name="Chen S."/>
            <person name="He X."/>
            <person name="Wang R."/>
            <person name="Wang Y."/>
            <person name="Chen J."/>
            <person name="Wang L."/>
            <person name="Yu S."/>
            <person name="Wang B."/>
            <person name="Wei J."/>
            <person name="Song S."/>
            <person name="Lu X."/>
            <person name="Gao Z."/>
            <person name="Gu W."/>
            <person name="Deng X."/>
            <person name="Ma D."/>
            <person name="Wang S."/>
            <person name="Liang W."/>
            <person name="Fang L."/>
            <person name="Cai C."/>
            <person name="Zhu X."/>
            <person name="Zhou B."/>
            <person name="Zhang Y."/>
            <person name="Chen Z."/>
            <person name="Xu S."/>
            <person name="Zhu R."/>
            <person name="Wang S."/>
            <person name="Zhang T."/>
            <person name="Zhao G."/>
        </authorList>
    </citation>
    <scope>NUCLEOTIDE SEQUENCE [LARGE SCALE GENOMIC DNA]</scope>
    <source>
        <strain evidence="2">cv. Xinhai21</strain>
        <tissue evidence="1">Leaf</tissue>
    </source>
</reference>